<evidence type="ECO:0000259" key="3">
    <source>
        <dbReference type="SMART" id="SM00829"/>
    </source>
</evidence>
<evidence type="ECO:0000256" key="2">
    <source>
        <dbReference type="ARBA" id="ARBA00023002"/>
    </source>
</evidence>
<proteinExistence type="predicted"/>
<gene>
    <name evidence="4" type="ORF">AZI85_11310</name>
</gene>
<organism evidence="4 5">
    <name type="scientific">Bdellovibrio bacteriovorus</name>
    <dbReference type="NCBI Taxonomy" id="959"/>
    <lineage>
        <taxon>Bacteria</taxon>
        <taxon>Pseudomonadati</taxon>
        <taxon>Bdellovibrionota</taxon>
        <taxon>Bdellovibrionia</taxon>
        <taxon>Bdellovibrionales</taxon>
        <taxon>Pseudobdellovibrionaceae</taxon>
        <taxon>Bdellovibrio</taxon>
    </lineage>
</organism>
<dbReference type="InterPro" id="IPR036291">
    <property type="entry name" value="NAD(P)-bd_dom_sf"/>
</dbReference>
<dbReference type="InterPro" id="IPR002364">
    <property type="entry name" value="Quin_OxRdtase/zeta-crystal_CS"/>
</dbReference>
<dbReference type="InterPro" id="IPR020843">
    <property type="entry name" value="ER"/>
</dbReference>
<dbReference type="Gene3D" id="3.90.180.10">
    <property type="entry name" value="Medium-chain alcohol dehydrogenases, catalytic domain"/>
    <property type="match status" value="1"/>
</dbReference>
<dbReference type="Pfam" id="PF08240">
    <property type="entry name" value="ADH_N"/>
    <property type="match status" value="1"/>
</dbReference>
<reference evidence="4 5" key="1">
    <citation type="submission" date="2016-03" db="EMBL/GenBank/DDBJ databases">
        <authorList>
            <person name="Ploux O."/>
        </authorList>
    </citation>
    <scope>NUCLEOTIDE SEQUENCE [LARGE SCALE GENOMIC DNA]</scope>
    <source>
        <strain evidence="4 5">BER2</strain>
    </source>
</reference>
<evidence type="ECO:0000256" key="1">
    <source>
        <dbReference type="ARBA" id="ARBA00022857"/>
    </source>
</evidence>
<dbReference type="EMBL" id="LUKF01000019">
    <property type="protein sequence ID" value="KYG60589.1"/>
    <property type="molecule type" value="Genomic_DNA"/>
</dbReference>
<keyword evidence="2" id="KW-0560">Oxidoreductase</keyword>
<dbReference type="GO" id="GO:0070402">
    <property type="term" value="F:NADPH binding"/>
    <property type="evidence" value="ECO:0007669"/>
    <property type="project" value="TreeGrafter"/>
</dbReference>
<keyword evidence="1" id="KW-0521">NADP</keyword>
<dbReference type="InterPro" id="IPR011032">
    <property type="entry name" value="GroES-like_sf"/>
</dbReference>
<accession>A0A150WCG0</accession>
<protein>
    <submittedName>
        <fullName evidence="4">NAD(P)H-quinone oxidoreductase</fullName>
    </submittedName>
</protein>
<sequence length="327" mass="35451">MRVIDMTAPGGPEVLKITERPQPQVHAHEVLIEVAAAGVNRPDCAQRQGSYPPPPGASDILGLEVAGTVVACGEKVSRWKIGDRVCALISGGGYAEYVAAPEGQCLPIPNSLDMIQAAAIPETFFTVWTNVFESGHLKKGERILIHGGSGGIGTTAIQMAREFGAEVFTTAGKKESVKALHDIGAKHVILYKNEDFVKVIKQQTQEKGVDVILDMVGGDYFIRNVEALGHLGRLVQIATLHGTKAEIDLRKIMMKRLTITGSTLRSRSVEEKTRIAQALEKNVWPLLNAGKLKPVIFKTFPLNEAREAHELMESSAHTGKIVLIVKN</sequence>
<dbReference type="Pfam" id="PF13602">
    <property type="entry name" value="ADH_zinc_N_2"/>
    <property type="match status" value="1"/>
</dbReference>
<evidence type="ECO:0000313" key="4">
    <source>
        <dbReference type="EMBL" id="KYG60589.1"/>
    </source>
</evidence>
<feature type="domain" description="Enoyl reductase (ER)" evidence="3">
    <location>
        <begin position="10"/>
        <end position="323"/>
    </location>
</feature>
<dbReference type="InterPro" id="IPR013154">
    <property type="entry name" value="ADH-like_N"/>
</dbReference>
<dbReference type="Proteomes" id="UP000075391">
    <property type="component" value="Unassembled WGS sequence"/>
</dbReference>
<dbReference type="NCBIfam" id="TIGR02824">
    <property type="entry name" value="quinone_pig3"/>
    <property type="match status" value="1"/>
</dbReference>
<name>A0A150WCG0_BDEBC</name>
<dbReference type="Gene3D" id="3.40.50.720">
    <property type="entry name" value="NAD(P)-binding Rossmann-like Domain"/>
    <property type="match status" value="1"/>
</dbReference>
<dbReference type="AlphaFoldDB" id="A0A150WCG0"/>
<dbReference type="OrthoDB" id="9801186at2"/>
<comment type="caution">
    <text evidence="4">The sequence shown here is derived from an EMBL/GenBank/DDBJ whole genome shotgun (WGS) entry which is preliminary data.</text>
</comment>
<dbReference type="SMART" id="SM00829">
    <property type="entry name" value="PKS_ER"/>
    <property type="match status" value="1"/>
</dbReference>
<dbReference type="GO" id="GO:0008270">
    <property type="term" value="F:zinc ion binding"/>
    <property type="evidence" value="ECO:0007669"/>
    <property type="project" value="InterPro"/>
</dbReference>
<dbReference type="RefSeq" id="WP_063244868.1">
    <property type="nucleotide sequence ID" value="NZ_LUKF01000019.1"/>
</dbReference>
<dbReference type="PANTHER" id="PTHR48106">
    <property type="entry name" value="QUINONE OXIDOREDUCTASE PIG3-RELATED"/>
    <property type="match status" value="1"/>
</dbReference>
<dbReference type="CDD" id="cd05276">
    <property type="entry name" value="p53_inducible_oxidoreductase"/>
    <property type="match status" value="1"/>
</dbReference>
<dbReference type="SUPFAM" id="SSF51735">
    <property type="entry name" value="NAD(P)-binding Rossmann-fold domains"/>
    <property type="match status" value="1"/>
</dbReference>
<dbReference type="PANTHER" id="PTHR48106:SF8">
    <property type="entry name" value="OS02G0805600 PROTEIN"/>
    <property type="match status" value="1"/>
</dbReference>
<dbReference type="InterPro" id="IPR014189">
    <property type="entry name" value="Quinone_OxRdtase_PIG3"/>
</dbReference>
<evidence type="ECO:0000313" key="5">
    <source>
        <dbReference type="Proteomes" id="UP000075391"/>
    </source>
</evidence>
<dbReference type="PROSITE" id="PS01162">
    <property type="entry name" value="QOR_ZETA_CRYSTAL"/>
    <property type="match status" value="1"/>
</dbReference>
<dbReference type="SUPFAM" id="SSF50129">
    <property type="entry name" value="GroES-like"/>
    <property type="match status" value="1"/>
</dbReference>
<dbReference type="GO" id="GO:0016651">
    <property type="term" value="F:oxidoreductase activity, acting on NAD(P)H"/>
    <property type="evidence" value="ECO:0007669"/>
    <property type="project" value="TreeGrafter"/>
</dbReference>